<feature type="domain" description="UDP-3-O-[3-hydroxymyristoyl] glucosamine N-acyltransferase non-repeat region" evidence="8">
    <location>
        <begin position="34"/>
        <end position="102"/>
    </location>
</feature>
<feature type="active site" description="Proton acceptor" evidence="7">
    <location>
        <position position="257"/>
    </location>
</feature>
<dbReference type="PANTHER" id="PTHR43378:SF2">
    <property type="entry name" value="UDP-3-O-ACYLGLUCOSAMINE N-ACYLTRANSFERASE 1, MITOCHONDRIAL-RELATED"/>
    <property type="match status" value="1"/>
</dbReference>
<dbReference type="EC" id="2.3.1.191" evidence="7"/>
<keyword evidence="2 7" id="KW-0441">Lipid A biosynthesis</keyword>
<keyword evidence="5 7" id="KW-0443">Lipid metabolism</keyword>
<dbReference type="InterPro" id="IPR020573">
    <property type="entry name" value="UDP_GlcNAc_AcTrfase_non-rep"/>
</dbReference>
<comment type="function">
    <text evidence="7">Catalyzes the N-acylation of UDP-3-O-acylglucosamine using 3-hydroxyacyl-ACP as the acyl donor. Is involved in the biosynthesis of lipid A, a phosphorylated glycolipid that anchors the lipopolysaccharide to the outer membrane of the cell.</text>
</comment>
<evidence type="ECO:0000256" key="1">
    <source>
        <dbReference type="ARBA" id="ARBA00022516"/>
    </source>
</evidence>
<dbReference type="CDD" id="cd03352">
    <property type="entry name" value="LbH_LpxD"/>
    <property type="match status" value="1"/>
</dbReference>
<keyword evidence="1 7" id="KW-0444">Lipid biosynthesis</keyword>
<evidence type="ECO:0000256" key="7">
    <source>
        <dbReference type="HAMAP-Rule" id="MF_00523"/>
    </source>
</evidence>
<dbReference type="SUPFAM" id="SSF51161">
    <property type="entry name" value="Trimeric LpxA-like enzymes"/>
    <property type="match status" value="1"/>
</dbReference>
<organism evidence="9 10">
    <name type="scientific">Nitratireductor rhodophyticola</name>
    <dbReference type="NCBI Taxonomy" id="2854036"/>
    <lineage>
        <taxon>Bacteria</taxon>
        <taxon>Pseudomonadati</taxon>
        <taxon>Pseudomonadota</taxon>
        <taxon>Alphaproteobacteria</taxon>
        <taxon>Hyphomicrobiales</taxon>
        <taxon>Phyllobacteriaceae</taxon>
        <taxon>Nitratireductor</taxon>
    </lineage>
</organism>
<dbReference type="InterPro" id="IPR018357">
    <property type="entry name" value="Hexapep_transf_CS"/>
</dbReference>
<comment type="pathway">
    <text evidence="7">Bacterial outer membrane biogenesis; LPS lipid A biosynthesis.</text>
</comment>
<dbReference type="InterPro" id="IPR007691">
    <property type="entry name" value="LpxD"/>
</dbReference>
<comment type="catalytic activity">
    <reaction evidence="7">
        <text>a UDP-3-O-[(3R)-3-hydroxyacyl]-alpha-D-glucosamine + a (3R)-hydroxyacyl-[ACP] = a UDP-2-N,3-O-bis[(3R)-3-hydroxyacyl]-alpha-D-glucosamine + holo-[ACP] + H(+)</text>
        <dbReference type="Rhea" id="RHEA:53836"/>
        <dbReference type="Rhea" id="RHEA-COMP:9685"/>
        <dbReference type="Rhea" id="RHEA-COMP:9945"/>
        <dbReference type="ChEBI" id="CHEBI:15378"/>
        <dbReference type="ChEBI" id="CHEBI:64479"/>
        <dbReference type="ChEBI" id="CHEBI:78827"/>
        <dbReference type="ChEBI" id="CHEBI:137740"/>
        <dbReference type="ChEBI" id="CHEBI:137748"/>
        <dbReference type="EC" id="2.3.1.191"/>
    </reaction>
</comment>
<evidence type="ECO:0000313" key="10">
    <source>
        <dbReference type="Proteomes" id="UP000777661"/>
    </source>
</evidence>
<dbReference type="InterPro" id="IPR011004">
    <property type="entry name" value="Trimer_LpxA-like_sf"/>
</dbReference>
<dbReference type="Proteomes" id="UP000777661">
    <property type="component" value="Unassembled WGS sequence"/>
</dbReference>
<gene>
    <name evidence="7 9" type="primary">lpxD</name>
    <name evidence="9" type="ORF">KVG22_01365</name>
</gene>
<dbReference type="Pfam" id="PF04613">
    <property type="entry name" value="LpxD"/>
    <property type="match status" value="1"/>
</dbReference>
<sequence>MKDPDFFPPARRITAGEVASLTGAELVRPELAEVVIEGVAAASEGGAGMLVFIEGKRNAELVRNTTAAAVLCKREAAGHCPDTVAVLIVDKPQVAFAEITRLLFPQAMSPGSMTGETGISVRASVAADAVLEDGVIVEPGAVIGAGVMIGRGTTIAPNAVIGAFTRIGRDSYVGPGASVQCAMIGDRVILHAGVRIGQDGFGYLPGARGLEKLPQIGRVVIQDDVEIGANTTVDRGALVDTVIGQGTKIDNLVQVAHNVRIGRSCVIAGNCGLSGSVTLGDFVMLGGRVGIADHINIGTGAQLAASSGVMNDVPAGERWAGSPAQPIREAFRELAALRGLVDGKRKRMRDGDE</sequence>
<keyword evidence="4 7" id="KW-0677">Repeat</keyword>
<dbReference type="EMBL" id="JAHSQO010000001">
    <property type="protein sequence ID" value="MBY8915223.1"/>
    <property type="molecule type" value="Genomic_DNA"/>
</dbReference>
<comment type="similarity">
    <text evidence="7">Belongs to the transferase hexapeptide repeat family. LpxD subfamily.</text>
</comment>
<comment type="caution">
    <text evidence="9">The sequence shown here is derived from an EMBL/GenBank/DDBJ whole genome shotgun (WGS) entry which is preliminary data.</text>
</comment>
<dbReference type="Pfam" id="PF00132">
    <property type="entry name" value="Hexapep"/>
    <property type="match status" value="2"/>
</dbReference>
<dbReference type="PANTHER" id="PTHR43378">
    <property type="entry name" value="UDP-3-O-ACYLGLUCOSAMINE N-ACYLTRANSFERASE"/>
    <property type="match status" value="1"/>
</dbReference>
<name>A0ABS7R2T3_9HYPH</name>
<evidence type="ECO:0000256" key="2">
    <source>
        <dbReference type="ARBA" id="ARBA00022556"/>
    </source>
</evidence>
<evidence type="ECO:0000256" key="5">
    <source>
        <dbReference type="ARBA" id="ARBA00023098"/>
    </source>
</evidence>
<reference evidence="9 10" key="1">
    <citation type="submission" date="2021-06" db="EMBL/GenBank/DDBJ databases">
        <title>Nitratireductor porphyridii sp. nov., isolated from a small marine red alga, Porphyridium purpureum in South Korea.</title>
        <authorList>
            <person name="Kim K.H."/>
            <person name="Kristyanto S."/>
            <person name="Jeon C.O."/>
        </authorList>
    </citation>
    <scope>NUCLEOTIDE SEQUENCE [LARGE SCALE GENOMIC DNA]</scope>
    <source>
        <strain evidence="9 10">R6</strain>
    </source>
</reference>
<dbReference type="NCBIfam" id="TIGR01853">
    <property type="entry name" value="lipid_A_lpxD"/>
    <property type="match status" value="1"/>
</dbReference>
<dbReference type="RefSeq" id="WP_223004112.1">
    <property type="nucleotide sequence ID" value="NZ_JAHSQO010000001.1"/>
</dbReference>
<dbReference type="Gene3D" id="2.160.10.10">
    <property type="entry name" value="Hexapeptide repeat proteins"/>
    <property type="match status" value="1"/>
</dbReference>
<evidence type="ECO:0000256" key="3">
    <source>
        <dbReference type="ARBA" id="ARBA00022679"/>
    </source>
</evidence>
<dbReference type="Gene3D" id="3.40.1390.10">
    <property type="entry name" value="MurE/MurF, N-terminal domain"/>
    <property type="match status" value="1"/>
</dbReference>
<dbReference type="NCBIfam" id="NF002060">
    <property type="entry name" value="PRK00892.1"/>
    <property type="match status" value="1"/>
</dbReference>
<keyword evidence="6 7" id="KW-0012">Acyltransferase</keyword>
<comment type="subunit">
    <text evidence="7">Homotrimer.</text>
</comment>
<proteinExistence type="inferred from homology"/>
<evidence type="ECO:0000256" key="4">
    <source>
        <dbReference type="ARBA" id="ARBA00022737"/>
    </source>
</evidence>
<evidence type="ECO:0000313" key="9">
    <source>
        <dbReference type="EMBL" id="MBY8915223.1"/>
    </source>
</evidence>
<keyword evidence="10" id="KW-1185">Reference proteome</keyword>
<dbReference type="GO" id="GO:0103118">
    <property type="term" value="F:UDP-3-O-[(3R)-3-hydroxyacyl]-glucosamine N-acyltransferase activity"/>
    <property type="evidence" value="ECO:0007669"/>
    <property type="project" value="UniProtKB-EC"/>
</dbReference>
<accession>A0ABS7R2T3</accession>
<dbReference type="InterPro" id="IPR001451">
    <property type="entry name" value="Hexapep"/>
</dbReference>
<keyword evidence="3 7" id="KW-0808">Transferase</keyword>
<evidence type="ECO:0000259" key="8">
    <source>
        <dbReference type="Pfam" id="PF04613"/>
    </source>
</evidence>
<evidence type="ECO:0000256" key="6">
    <source>
        <dbReference type="ARBA" id="ARBA00023315"/>
    </source>
</evidence>
<protein>
    <recommendedName>
        <fullName evidence="7">UDP-3-O-acylglucosamine N-acyltransferase</fullName>
        <ecNumber evidence="7">2.3.1.191</ecNumber>
    </recommendedName>
</protein>
<dbReference type="PROSITE" id="PS00101">
    <property type="entry name" value="HEXAPEP_TRANSFERASES"/>
    <property type="match status" value="1"/>
</dbReference>
<dbReference type="HAMAP" id="MF_00523">
    <property type="entry name" value="LpxD"/>
    <property type="match status" value="1"/>
</dbReference>